<dbReference type="Gene3D" id="3.20.20.300">
    <property type="entry name" value="Glycoside hydrolase, family 3, N-terminal domain"/>
    <property type="match status" value="1"/>
</dbReference>
<accession>A0A1Q8HZW2</accession>
<dbReference type="AlphaFoldDB" id="A0A1Q8HZW2"/>
<evidence type="ECO:0000256" key="2">
    <source>
        <dbReference type="ARBA" id="ARBA00022801"/>
    </source>
</evidence>
<dbReference type="InterPro" id="IPR013783">
    <property type="entry name" value="Ig-like_fold"/>
</dbReference>
<comment type="caution">
    <text evidence="5">The sequence shown here is derived from an EMBL/GenBank/DDBJ whole genome shotgun (WGS) entry which is preliminary data.</text>
</comment>
<proteinExistence type="inferred from homology"/>
<dbReference type="Pfam" id="PF14310">
    <property type="entry name" value="Fn3-like"/>
    <property type="match status" value="1"/>
</dbReference>
<evidence type="ECO:0000313" key="6">
    <source>
        <dbReference type="Proteomes" id="UP000185736"/>
    </source>
</evidence>
<dbReference type="PANTHER" id="PTHR42715">
    <property type="entry name" value="BETA-GLUCOSIDASE"/>
    <property type="match status" value="1"/>
</dbReference>
<dbReference type="EMBL" id="MSGO01000038">
    <property type="protein sequence ID" value="OLL14383.1"/>
    <property type="molecule type" value="Genomic_DNA"/>
</dbReference>
<dbReference type="Proteomes" id="UP000185736">
    <property type="component" value="Unassembled WGS sequence"/>
</dbReference>
<dbReference type="Gene3D" id="2.60.40.10">
    <property type="entry name" value="Immunoglobulins"/>
    <property type="match status" value="1"/>
</dbReference>
<gene>
    <name evidence="5" type="ORF">BKH32_09260</name>
</gene>
<dbReference type="InterPro" id="IPR036962">
    <property type="entry name" value="Glyco_hydro_3_N_sf"/>
</dbReference>
<reference evidence="5 6" key="1">
    <citation type="submission" date="2016-12" db="EMBL/GenBank/DDBJ databases">
        <title>Genomic comparison of strains in the 'Actinomyces naeslundii' group.</title>
        <authorList>
            <person name="Mughal S.R."/>
            <person name="Do T."/>
            <person name="Gilbert S.C."/>
            <person name="Witherden E.A."/>
            <person name="Didelot X."/>
            <person name="Beighton D."/>
        </authorList>
    </citation>
    <scope>NUCLEOTIDE SEQUENCE [LARGE SCALE GENOMIC DNA]</scope>
    <source>
        <strain evidence="5 6">S64C</strain>
    </source>
</reference>
<feature type="region of interest" description="Disordered" evidence="3">
    <location>
        <begin position="772"/>
        <end position="794"/>
    </location>
</feature>
<keyword evidence="5" id="KW-0328">Glycosyltransferase</keyword>
<dbReference type="GO" id="GO:0005975">
    <property type="term" value="P:carbohydrate metabolic process"/>
    <property type="evidence" value="ECO:0007669"/>
    <property type="project" value="InterPro"/>
</dbReference>
<dbReference type="InterPro" id="IPR036881">
    <property type="entry name" value="Glyco_hydro_3_C_sf"/>
</dbReference>
<keyword evidence="2" id="KW-0378">Hydrolase</keyword>
<dbReference type="SMART" id="SM01217">
    <property type="entry name" value="Fn3_like"/>
    <property type="match status" value="1"/>
</dbReference>
<dbReference type="Pfam" id="PF00933">
    <property type="entry name" value="Glyco_hydro_3"/>
    <property type="match status" value="1"/>
</dbReference>
<dbReference type="SUPFAM" id="SSF52279">
    <property type="entry name" value="Beta-D-glucan exohydrolase, C-terminal domain"/>
    <property type="match status" value="1"/>
</dbReference>
<dbReference type="SUPFAM" id="SSF51445">
    <property type="entry name" value="(Trans)glycosidases"/>
    <property type="match status" value="1"/>
</dbReference>
<dbReference type="PANTHER" id="PTHR42715:SF10">
    <property type="entry name" value="BETA-GLUCOSIDASE"/>
    <property type="match status" value="1"/>
</dbReference>
<evidence type="ECO:0000256" key="3">
    <source>
        <dbReference type="SAM" id="MobiDB-lite"/>
    </source>
</evidence>
<feature type="domain" description="Fibronectin type III-like" evidence="4">
    <location>
        <begin position="296"/>
        <end position="367"/>
    </location>
</feature>
<evidence type="ECO:0000256" key="1">
    <source>
        <dbReference type="ARBA" id="ARBA00005336"/>
    </source>
</evidence>
<name>A0A1Q8HZW2_9ACTO</name>
<keyword evidence="5" id="KW-0808">Transferase</keyword>
<dbReference type="PRINTS" id="PR00133">
    <property type="entry name" value="GLHYDRLASE3"/>
</dbReference>
<evidence type="ECO:0000259" key="4">
    <source>
        <dbReference type="SMART" id="SM01217"/>
    </source>
</evidence>
<dbReference type="InterPro" id="IPR026891">
    <property type="entry name" value="Fn3-like"/>
</dbReference>
<dbReference type="InterPro" id="IPR001764">
    <property type="entry name" value="Glyco_hydro_3_N"/>
</dbReference>
<dbReference type="GO" id="GO:0004553">
    <property type="term" value="F:hydrolase activity, hydrolyzing O-glycosyl compounds"/>
    <property type="evidence" value="ECO:0007669"/>
    <property type="project" value="InterPro"/>
</dbReference>
<evidence type="ECO:0000313" key="5">
    <source>
        <dbReference type="EMBL" id="OLL14383.1"/>
    </source>
</evidence>
<dbReference type="Gene3D" id="3.40.50.1700">
    <property type="entry name" value="Glycoside hydrolase family 3 C-terminal domain"/>
    <property type="match status" value="1"/>
</dbReference>
<dbReference type="InterPro" id="IPR002772">
    <property type="entry name" value="Glyco_hydro_3_C"/>
</dbReference>
<sequence length="815" mass="87210">MVLLRSNGAFPLAEPGEIALYGSGARHTIKGGTGSGDVNSRHVTTIEEGLVTAGFTIVTRPWLEAYDRIRLQAHEDFIAGIRAEAAKRGLPAIMVGMGSVMPEPEYTIPLDIETGSDPRTAVYVLSRTSGEGSDRTPEAGDLRLTDTEIRDILALNERFERFLLVLNVGGVVDLSPLDDVANILLLSQLGACIGDAFADVLLGRAYPSGKLATTWSAWDEGDQLGDFGDPDDTHYREGIYVGYRFYDSVGKEPLLPFGFGLGYTTFDAQPRQVSLDGARVSIDVDVTNTGGYPGKETIQVYVSVPAGRLDQPLQALAGFTKTGEIAPGATARITVDVDLTDLASYDEAARATVLEAGRYLLRAGTSSRQLSPVAVVELAQDATVRHLAGDLGEPGFTDWKPEPPAVLDIPAGLPVLAVDPDDLRLPDRAAPDEQVAREDLALTLARDLSDDELIHTVLGDYRRGEESGSIVGAASTTVIGAAGQATTRIPGLPGIIMADGPAGLRLAPTYGVDAEGPFSLGDSSLPATFLELLDDAGREALGIADEPEPREPAEIREQYTTAIPIGTALAQSWNPALAEQLGDVVGAEMERFGIHLWLAPAINLHRSVLCGRNFEYLSEDPLLAGRIAAAITRGVQTHPGRGVTIKHLACNNQETNRLNSNSRVGPRALRDLYLRAFEICVRQARPAAVMTSYNLINGVHTSESAQLLEMILRREWGFDGLVMTDWVVDGMTRSDMKHPRATAAATIKAGGELFMPGGETDRQDLLAALERGSAGRGPGGRSEPENGGAALTRDELETQAARVIRMAWRLAGFER</sequence>
<comment type="similarity">
    <text evidence="1">Belongs to the glycosyl hydrolase 3 family.</text>
</comment>
<dbReference type="Pfam" id="PF01915">
    <property type="entry name" value="Glyco_hydro_3_C"/>
    <property type="match status" value="1"/>
</dbReference>
<organism evidence="5 6">
    <name type="scientific">Actinomyces oris</name>
    <dbReference type="NCBI Taxonomy" id="544580"/>
    <lineage>
        <taxon>Bacteria</taxon>
        <taxon>Bacillati</taxon>
        <taxon>Actinomycetota</taxon>
        <taxon>Actinomycetes</taxon>
        <taxon>Actinomycetales</taxon>
        <taxon>Actinomycetaceae</taxon>
        <taxon>Actinomyces</taxon>
    </lineage>
</organism>
<protein>
    <submittedName>
        <fullName evidence="5">Beta-1,3-N-acetylglucosaminyltransferase</fullName>
    </submittedName>
</protein>
<dbReference type="InterPro" id="IPR017853">
    <property type="entry name" value="GH"/>
</dbReference>
<dbReference type="GO" id="GO:0016757">
    <property type="term" value="F:glycosyltransferase activity"/>
    <property type="evidence" value="ECO:0007669"/>
    <property type="project" value="UniProtKB-KW"/>
</dbReference>
<dbReference type="InterPro" id="IPR050288">
    <property type="entry name" value="Cellulose_deg_GH3"/>
</dbReference>